<organism evidence="1 2">
    <name type="scientific">Populus alba</name>
    <name type="common">White poplar</name>
    <dbReference type="NCBI Taxonomy" id="43335"/>
    <lineage>
        <taxon>Eukaryota</taxon>
        <taxon>Viridiplantae</taxon>
        <taxon>Streptophyta</taxon>
        <taxon>Embryophyta</taxon>
        <taxon>Tracheophyta</taxon>
        <taxon>Spermatophyta</taxon>
        <taxon>Magnoliopsida</taxon>
        <taxon>eudicotyledons</taxon>
        <taxon>Gunneridae</taxon>
        <taxon>Pentapetalae</taxon>
        <taxon>rosids</taxon>
        <taxon>fabids</taxon>
        <taxon>Malpighiales</taxon>
        <taxon>Salicaceae</taxon>
        <taxon>Saliceae</taxon>
        <taxon>Populus</taxon>
    </lineage>
</organism>
<evidence type="ECO:0000313" key="1">
    <source>
        <dbReference type="EMBL" id="KAL3575539.1"/>
    </source>
</evidence>
<dbReference type="EMBL" id="RCHU02000012">
    <property type="protein sequence ID" value="KAL3575539.1"/>
    <property type="molecule type" value="Genomic_DNA"/>
</dbReference>
<reference evidence="1 2" key="1">
    <citation type="journal article" date="2024" name="Plant Biotechnol. J.">
        <title>Genome and CRISPR/Cas9 system of a widespread forest tree (Populus alba) in the world.</title>
        <authorList>
            <person name="Liu Y.J."/>
            <person name="Jiang P.F."/>
            <person name="Han X.M."/>
            <person name="Li X.Y."/>
            <person name="Wang H.M."/>
            <person name="Wang Y.J."/>
            <person name="Wang X.X."/>
            <person name="Zeng Q.Y."/>
        </authorList>
    </citation>
    <scope>NUCLEOTIDE SEQUENCE [LARGE SCALE GENOMIC DNA]</scope>
    <source>
        <strain evidence="2">cv. PAL-ZL1</strain>
    </source>
</reference>
<comment type="caution">
    <text evidence="1">The sequence shown here is derived from an EMBL/GenBank/DDBJ whole genome shotgun (WGS) entry which is preliminary data.</text>
</comment>
<dbReference type="Proteomes" id="UP000309997">
    <property type="component" value="Unassembled WGS sequence"/>
</dbReference>
<protein>
    <submittedName>
        <fullName evidence="1">Uncharacterized protein</fullName>
    </submittedName>
</protein>
<proteinExistence type="predicted"/>
<accession>A0ACC4BAU7</accession>
<name>A0ACC4BAU7_POPAL</name>
<sequence>MAVVILCFLTCNKVSELCPTMFLNSVCLAEDDQVLTYITPLVYSRGWSLTAQSRMNDCFLVSNYLPWQKFKRTLASSAPSRFLTGTDRRVNALNYYSKLMMT</sequence>
<keyword evidence="2" id="KW-1185">Reference proteome</keyword>
<gene>
    <name evidence="1" type="ORF">D5086_023640</name>
</gene>
<evidence type="ECO:0000313" key="2">
    <source>
        <dbReference type="Proteomes" id="UP000309997"/>
    </source>
</evidence>